<dbReference type="InterPro" id="IPR000421">
    <property type="entry name" value="FA58C"/>
</dbReference>
<protein>
    <recommendedName>
        <fullName evidence="5">Apple domain-containing protein</fullName>
    </recommendedName>
</protein>
<dbReference type="InterPro" id="IPR003609">
    <property type="entry name" value="Pan_app"/>
</dbReference>
<feature type="domain" description="F5/8 type C" evidence="1">
    <location>
        <begin position="1"/>
        <end position="53"/>
    </location>
</feature>
<evidence type="ECO:0000259" key="2">
    <source>
        <dbReference type="PROSITE" id="PS50948"/>
    </source>
</evidence>
<dbReference type="Gene3D" id="3.50.4.10">
    <property type="entry name" value="Hepatocyte Growth Factor"/>
    <property type="match status" value="1"/>
</dbReference>
<comment type="caution">
    <text evidence="3">The sequence shown here is derived from an EMBL/GenBank/DDBJ whole genome shotgun (WGS) entry which is preliminary data.</text>
</comment>
<dbReference type="Gene3D" id="2.60.120.260">
    <property type="entry name" value="Galactose-binding domain-like"/>
    <property type="match status" value="1"/>
</dbReference>
<keyword evidence="4" id="KW-1185">Reference proteome</keyword>
<dbReference type="EMBL" id="CALNXK010000119">
    <property type="protein sequence ID" value="CAH3161174.1"/>
    <property type="molecule type" value="Genomic_DNA"/>
</dbReference>
<evidence type="ECO:0000313" key="4">
    <source>
        <dbReference type="Proteomes" id="UP001159405"/>
    </source>
</evidence>
<proteinExistence type="predicted"/>
<dbReference type="Pfam" id="PF00024">
    <property type="entry name" value="PAN_1"/>
    <property type="match status" value="1"/>
</dbReference>
<dbReference type="PROSITE" id="PS50022">
    <property type="entry name" value="FA58C_3"/>
    <property type="match status" value="1"/>
</dbReference>
<dbReference type="SUPFAM" id="SSF57414">
    <property type="entry name" value="Hairpin loop containing domain-like"/>
    <property type="match status" value="1"/>
</dbReference>
<evidence type="ECO:0000259" key="1">
    <source>
        <dbReference type="PROSITE" id="PS50022"/>
    </source>
</evidence>
<dbReference type="InterPro" id="IPR008979">
    <property type="entry name" value="Galactose-bd-like_sf"/>
</dbReference>
<name>A0ABN8QEP6_9CNID</name>
<dbReference type="SUPFAM" id="SSF49785">
    <property type="entry name" value="Galactose-binding domain-like"/>
    <property type="match status" value="1"/>
</dbReference>
<dbReference type="Proteomes" id="UP001159405">
    <property type="component" value="Unassembled WGS sequence"/>
</dbReference>
<evidence type="ECO:0008006" key="5">
    <source>
        <dbReference type="Google" id="ProtNLM"/>
    </source>
</evidence>
<dbReference type="PROSITE" id="PS50948">
    <property type="entry name" value="PAN"/>
    <property type="match status" value="1"/>
</dbReference>
<organism evidence="3 4">
    <name type="scientific">Porites lobata</name>
    <dbReference type="NCBI Taxonomy" id="104759"/>
    <lineage>
        <taxon>Eukaryota</taxon>
        <taxon>Metazoa</taxon>
        <taxon>Cnidaria</taxon>
        <taxon>Anthozoa</taxon>
        <taxon>Hexacorallia</taxon>
        <taxon>Scleractinia</taxon>
        <taxon>Fungiina</taxon>
        <taxon>Poritidae</taxon>
        <taxon>Porites</taxon>
    </lineage>
</organism>
<feature type="domain" description="Apple" evidence="2">
    <location>
        <begin position="45"/>
        <end position="137"/>
    </location>
</feature>
<dbReference type="CDD" id="cd01099">
    <property type="entry name" value="PAN_AP_HGF"/>
    <property type="match status" value="1"/>
</dbReference>
<reference evidence="3 4" key="1">
    <citation type="submission" date="2022-05" db="EMBL/GenBank/DDBJ databases">
        <authorList>
            <consortium name="Genoscope - CEA"/>
            <person name="William W."/>
        </authorList>
    </citation>
    <scope>NUCLEOTIDE SEQUENCE [LARGE SCALE GENOMIC DNA]</scope>
</reference>
<sequence>MVYNCLYLQVLKGNTNWVDVVKNSIPVIYARYIRLYPVSWYIRGCIRMELYGQPWSEVPAKLFAPVAPDKALLGHVRSTLNNTNVMECFKLCLVTTQCKSFNFCHQLKTCEVSDSTTTSSANGLEDHQGCNYYEPESYQWITP</sequence>
<accession>A0ABN8QEP6</accession>
<gene>
    <name evidence="3" type="ORF">PLOB_00004345</name>
</gene>
<evidence type="ECO:0000313" key="3">
    <source>
        <dbReference type="EMBL" id="CAH3161174.1"/>
    </source>
</evidence>